<dbReference type="PROSITE" id="PS51257">
    <property type="entry name" value="PROKAR_LIPOPROTEIN"/>
    <property type="match status" value="1"/>
</dbReference>
<proteinExistence type="predicted"/>
<dbReference type="EMBL" id="BMKK01000006">
    <property type="protein sequence ID" value="GGD65799.1"/>
    <property type="molecule type" value="Genomic_DNA"/>
</dbReference>
<organism evidence="3 4">
    <name type="scientific">Emticicia aquatilis</name>
    <dbReference type="NCBI Taxonomy" id="1537369"/>
    <lineage>
        <taxon>Bacteria</taxon>
        <taxon>Pseudomonadati</taxon>
        <taxon>Bacteroidota</taxon>
        <taxon>Cytophagia</taxon>
        <taxon>Cytophagales</taxon>
        <taxon>Leadbetterellaceae</taxon>
        <taxon>Emticicia</taxon>
    </lineage>
</organism>
<dbReference type="InterPro" id="IPR025510">
    <property type="entry name" value="DUF4397"/>
</dbReference>
<evidence type="ECO:0000313" key="4">
    <source>
        <dbReference type="Proteomes" id="UP000609064"/>
    </source>
</evidence>
<reference evidence="3" key="2">
    <citation type="submission" date="2020-09" db="EMBL/GenBank/DDBJ databases">
        <authorList>
            <person name="Sun Q."/>
            <person name="Zhou Y."/>
        </authorList>
    </citation>
    <scope>NUCLEOTIDE SEQUENCE</scope>
    <source>
        <strain evidence="3">CGMCC 1.15958</strain>
    </source>
</reference>
<evidence type="ECO:0000259" key="2">
    <source>
        <dbReference type="Pfam" id="PF14344"/>
    </source>
</evidence>
<comment type="caution">
    <text evidence="3">The sequence shown here is derived from an EMBL/GenBank/DDBJ whole genome shotgun (WGS) entry which is preliminary data.</text>
</comment>
<dbReference type="Proteomes" id="UP000609064">
    <property type="component" value="Unassembled WGS sequence"/>
</dbReference>
<gene>
    <name evidence="3" type="ORF">GCM10011514_32320</name>
</gene>
<accession>A0A916YXM1</accession>
<keyword evidence="1" id="KW-0732">Signal</keyword>
<feature type="signal peptide" evidence="1">
    <location>
        <begin position="1"/>
        <end position="20"/>
    </location>
</feature>
<keyword evidence="4" id="KW-1185">Reference proteome</keyword>
<feature type="chain" id="PRO_5037138529" description="DUF4397 domain-containing protein" evidence="1">
    <location>
        <begin position="21"/>
        <end position="268"/>
    </location>
</feature>
<name>A0A916YXM1_9BACT</name>
<sequence>MKKYLLSISLLSTLFLGSCGDENSFLTNVVTAEGAKVKFIHAAPDAPGVAIFVNDKKVSGLLTVAPATPGVITYGSAFPAQDYANLSAGAAKVSVTTPTANNAVILSGDVNLESGKFYTVIATGLAPTYAPIVVQDNLPAISGNKVFFRVINLVANAADAEVSILGSGAAAGIKPKEGGDKFIAVELPNYTSGSVTVPIVVKLNGTSTATTEGSITASLNLTITGVTPGRAYSIITRGLLATQAKDGTGKLVTTASKYVAGLTSYTNR</sequence>
<evidence type="ECO:0000256" key="1">
    <source>
        <dbReference type="SAM" id="SignalP"/>
    </source>
</evidence>
<feature type="domain" description="DUF4397" evidence="2">
    <location>
        <begin position="35"/>
        <end position="158"/>
    </location>
</feature>
<reference evidence="3" key="1">
    <citation type="journal article" date="2014" name="Int. J. Syst. Evol. Microbiol.">
        <title>Complete genome sequence of Corynebacterium casei LMG S-19264T (=DSM 44701T), isolated from a smear-ripened cheese.</title>
        <authorList>
            <consortium name="US DOE Joint Genome Institute (JGI-PGF)"/>
            <person name="Walter F."/>
            <person name="Albersmeier A."/>
            <person name="Kalinowski J."/>
            <person name="Ruckert C."/>
        </authorList>
    </citation>
    <scope>NUCLEOTIDE SEQUENCE</scope>
    <source>
        <strain evidence="3">CGMCC 1.15958</strain>
    </source>
</reference>
<dbReference type="Pfam" id="PF14344">
    <property type="entry name" value="DUF4397"/>
    <property type="match status" value="1"/>
</dbReference>
<protein>
    <recommendedName>
        <fullName evidence="2">DUF4397 domain-containing protein</fullName>
    </recommendedName>
</protein>
<evidence type="ECO:0000313" key="3">
    <source>
        <dbReference type="EMBL" id="GGD65799.1"/>
    </source>
</evidence>
<dbReference type="AlphaFoldDB" id="A0A916YXM1"/>
<dbReference type="RefSeq" id="WP_188767349.1">
    <property type="nucleotide sequence ID" value="NZ_BMKK01000006.1"/>
</dbReference>